<keyword evidence="3" id="KW-0732">Signal</keyword>
<dbReference type="Proteomes" id="UP000001351">
    <property type="component" value="Chromosome"/>
</dbReference>
<reference evidence="5 7" key="2">
    <citation type="journal article" date="2011" name="Mol. Biol. Evol.">
        <title>Comparative genomic analysis of fruiting body formation in Myxococcales.</title>
        <authorList>
            <person name="Huntley S."/>
            <person name="Hamann N."/>
            <person name="Wegener-Feldbrugge S."/>
            <person name="Treuner-Lange A."/>
            <person name="Kube M."/>
            <person name="Reinhardt R."/>
            <person name="Klages S."/>
            <person name="Muller R."/>
            <person name="Ronning C.M."/>
            <person name="Nierman W.C."/>
            <person name="Sogaard-Andersen L."/>
        </authorList>
    </citation>
    <scope>NUCLEOTIDE SEQUENCE [LARGE SCALE GENOMIC DNA]</scope>
    <source>
        <strain evidence="5 7">DW4/3-1</strain>
    </source>
</reference>
<dbReference type="PROSITE" id="PS51257">
    <property type="entry name" value="PROKAR_LIPOPROTEIN"/>
    <property type="match status" value="1"/>
</dbReference>
<dbReference type="InterPro" id="IPR058923">
    <property type="entry name" value="RCC1-like_dom"/>
</dbReference>
<dbReference type="Proteomes" id="UP000032702">
    <property type="component" value="Unassembled WGS sequence"/>
</dbReference>
<dbReference type="EMBL" id="AAMD01000085">
    <property type="protein sequence ID" value="EAU65356.1"/>
    <property type="molecule type" value="Genomic_DNA"/>
</dbReference>
<dbReference type="SUPFAM" id="SSF50985">
    <property type="entry name" value="RCC1/BLIP-II"/>
    <property type="match status" value="1"/>
</dbReference>
<dbReference type="Pfam" id="PF13540">
    <property type="entry name" value="RCC1_2"/>
    <property type="match status" value="1"/>
</dbReference>
<dbReference type="PANTHER" id="PTHR45982">
    <property type="entry name" value="REGULATOR OF CHROMOSOME CONDENSATION"/>
    <property type="match status" value="1"/>
</dbReference>
<organism evidence="6 8">
    <name type="scientific">Stigmatella aurantiaca (strain DW4/3-1)</name>
    <dbReference type="NCBI Taxonomy" id="378806"/>
    <lineage>
        <taxon>Bacteria</taxon>
        <taxon>Pseudomonadati</taxon>
        <taxon>Myxococcota</taxon>
        <taxon>Myxococcia</taxon>
        <taxon>Myxococcales</taxon>
        <taxon>Cystobacterineae</taxon>
        <taxon>Archangiaceae</taxon>
        <taxon>Stigmatella</taxon>
    </lineage>
</organism>
<evidence type="ECO:0000256" key="3">
    <source>
        <dbReference type="SAM" id="SignalP"/>
    </source>
</evidence>
<dbReference type="PRINTS" id="PR00633">
    <property type="entry name" value="RCCNDNSATION"/>
</dbReference>
<keyword evidence="2" id="KW-0677">Repeat</keyword>
<dbReference type="AlphaFoldDB" id="Q08XY3"/>
<evidence type="ECO:0000256" key="2">
    <source>
        <dbReference type="ARBA" id="ARBA00022737"/>
    </source>
</evidence>
<dbReference type="OrthoDB" id="9758365at2"/>
<sequence length="800" mass="83374">MRNLCFKSTQRMLRKTVLLLSAFTFGSVGCNSQAPEVPGQQEEESTSASFAIQAGDIYTSSGASKVRSYSASSAHTAQAFAFTDVAAIRIDVKEKDSSAPLYVNFDLFKSADQWTGTIPFLPKGKVLVFSARASDTAGKLLFQGTTEQTLAINNDKVVITLAAANDGQSITIPRIKKISVPSAFGSDQSGNVSFSVEANTGESLTYEITAAAGGGTFYPLTGGITLAAVAGTFVSQYVPPTVSAVTEYTHTVKLTNEAGHSVVTTFQTKVKPPGTTDGVRDSVLQVLFNPVINSITTHRLTGTGNVLFKAEVADDDAEAALSYTWSFTPAAGTTFDPQPAFTGGTNPSTLENYTVQVQGTVKVEVKDSKGGKTTLSYPLTPDQFPDNPVAEGPVTGFNSIRAGSTHTCVLFNNGTMRCWGRSQFGQLGYGNTFNIGDNEKPYTAGDVALVGVGAKIVAGANHTCALFDTGLLRCWGENTYGQLGYNTTQHVGDGEAIASYGYVNVGGIAVKLAAGGSHTCALMDTGKVRCWGRNNYGQLGYGNTQNVGDNEQPWSVGDVQVGGTVKDIVAGAAHTCALLDTGKVRCWGYGGEGRLGYGNLTTIGDNELPSVAGDVNVGGNVLQLSAGYNHTCALLTTGFVRCWGYNSSGQLGYGNYSYTNPSYPYNYFNNDVGDNEVPANAGDINTGGKVLQVAAGETHTCALLSSGSIKCWGAGNEGRLGYGNTSQQNAPPTAAVDLDGATAYQVATGGAHTCALLSTGAARCWGAGTYGQLGYGNTNHIGDNELPSVAGDIQVLAPTP</sequence>
<dbReference type="PANTHER" id="PTHR45982:SF1">
    <property type="entry name" value="REGULATOR OF CHROMOSOME CONDENSATION"/>
    <property type="match status" value="1"/>
</dbReference>
<dbReference type="GO" id="GO:0005737">
    <property type="term" value="C:cytoplasm"/>
    <property type="evidence" value="ECO:0007669"/>
    <property type="project" value="TreeGrafter"/>
</dbReference>
<keyword evidence="1" id="KW-0344">Guanine-nucleotide releasing factor</keyword>
<dbReference type="GO" id="GO:0005085">
    <property type="term" value="F:guanyl-nucleotide exchange factor activity"/>
    <property type="evidence" value="ECO:0007669"/>
    <property type="project" value="TreeGrafter"/>
</dbReference>
<evidence type="ECO:0000313" key="8">
    <source>
        <dbReference type="Proteomes" id="UP000032702"/>
    </source>
</evidence>
<keyword evidence="7" id="KW-1185">Reference proteome</keyword>
<evidence type="ECO:0000313" key="6">
    <source>
        <dbReference type="EMBL" id="EAU65356.1"/>
    </source>
</evidence>
<dbReference type="HOGENOM" id="CLU_351564_0_0_7"/>
<proteinExistence type="predicted"/>
<feature type="chain" id="PRO_5010840138" evidence="3">
    <location>
        <begin position="31"/>
        <end position="800"/>
    </location>
</feature>
<dbReference type="InterPro" id="IPR051553">
    <property type="entry name" value="Ran_GTPase-activating"/>
</dbReference>
<evidence type="ECO:0000313" key="7">
    <source>
        <dbReference type="Proteomes" id="UP000001351"/>
    </source>
</evidence>
<dbReference type="STRING" id="378806.STAUR_7771"/>
<dbReference type="RefSeq" id="WP_002615438.1">
    <property type="nucleotide sequence ID" value="NC_014623.1"/>
</dbReference>
<feature type="signal peptide" evidence="3">
    <location>
        <begin position="1"/>
        <end position="30"/>
    </location>
</feature>
<dbReference type="InterPro" id="IPR000408">
    <property type="entry name" value="Reg_chr_condens"/>
</dbReference>
<evidence type="ECO:0000256" key="1">
    <source>
        <dbReference type="ARBA" id="ARBA00022658"/>
    </source>
</evidence>
<feature type="domain" description="RCC1-like" evidence="4">
    <location>
        <begin position="454"/>
        <end position="779"/>
    </location>
</feature>
<dbReference type="KEGG" id="sur:STAUR_7771"/>
<dbReference type="PROSITE" id="PS50012">
    <property type="entry name" value="RCC1_3"/>
    <property type="match status" value="6"/>
</dbReference>
<reference evidence="6 8" key="1">
    <citation type="submission" date="2006-04" db="EMBL/GenBank/DDBJ databases">
        <authorList>
            <person name="Nierman W.C."/>
        </authorList>
    </citation>
    <scope>NUCLEOTIDE SEQUENCE [LARGE SCALE GENOMIC DNA]</scope>
    <source>
        <strain evidence="6 8">DW4/3-1</strain>
    </source>
</reference>
<dbReference type="Pfam" id="PF25390">
    <property type="entry name" value="WD40_RLD"/>
    <property type="match status" value="1"/>
</dbReference>
<name>Q08XY3_STIAD</name>
<dbReference type="InterPro" id="IPR009091">
    <property type="entry name" value="RCC1/BLIP-II"/>
</dbReference>
<evidence type="ECO:0000313" key="5">
    <source>
        <dbReference type="EMBL" id="ADO75526.1"/>
    </source>
</evidence>
<evidence type="ECO:0000259" key="4">
    <source>
        <dbReference type="Pfam" id="PF25390"/>
    </source>
</evidence>
<accession>Q08XY3</accession>
<dbReference type="eggNOG" id="COG5184">
    <property type="taxonomic scope" value="Bacteria"/>
</dbReference>
<dbReference type="EMBL" id="CP002271">
    <property type="protein sequence ID" value="ADO75526.1"/>
    <property type="molecule type" value="Genomic_DNA"/>
</dbReference>
<dbReference type="Gene3D" id="2.130.10.30">
    <property type="entry name" value="Regulator of chromosome condensation 1/beta-lactamase-inhibitor protein II"/>
    <property type="match status" value="3"/>
</dbReference>
<protein>
    <submittedName>
        <fullName evidence="6">Putative RTX family exoprotein</fullName>
    </submittedName>
    <submittedName>
        <fullName evidence="5">Regulator of chromosome condensation</fullName>
    </submittedName>
</protein>
<gene>
    <name evidence="5" type="ordered locus">STAUR_7771</name>
    <name evidence="6" type="ORF">STIAU_3994</name>
</gene>